<accession>A0ABD2GKV7</accession>
<reference evidence="2 3" key="2">
    <citation type="journal article" date="2024" name="G3 (Bethesda)">
        <title>The genome of the cryopelagic Antarctic bald notothen, Trematomus borchgrevinki.</title>
        <authorList>
            <person name="Rayamajhi N."/>
            <person name="Rivera-Colon A.G."/>
            <person name="Minhas B.F."/>
            <person name="Cheng C.C."/>
            <person name="Catchen J.M."/>
        </authorList>
    </citation>
    <scope>NUCLEOTIDE SEQUENCE [LARGE SCALE GENOMIC DNA]</scope>
    <source>
        <strain evidence="2">AGRC-2024</strain>
    </source>
</reference>
<dbReference type="AlphaFoldDB" id="A0ABD2GKV7"/>
<comment type="caution">
    <text evidence="2">The sequence shown here is derived from an EMBL/GenBank/DDBJ whole genome shotgun (WGS) entry which is preliminary data.</text>
</comment>
<proteinExistence type="predicted"/>
<keyword evidence="3" id="KW-1185">Reference proteome</keyword>
<organism evidence="2 3">
    <name type="scientific">Pagothenia borchgrevinki</name>
    <name type="common">Bald rockcod</name>
    <name type="synonym">Trematomus borchgrevinki</name>
    <dbReference type="NCBI Taxonomy" id="8213"/>
    <lineage>
        <taxon>Eukaryota</taxon>
        <taxon>Metazoa</taxon>
        <taxon>Chordata</taxon>
        <taxon>Craniata</taxon>
        <taxon>Vertebrata</taxon>
        <taxon>Euteleostomi</taxon>
        <taxon>Actinopterygii</taxon>
        <taxon>Neopterygii</taxon>
        <taxon>Teleostei</taxon>
        <taxon>Neoteleostei</taxon>
        <taxon>Acanthomorphata</taxon>
        <taxon>Eupercaria</taxon>
        <taxon>Perciformes</taxon>
        <taxon>Notothenioidei</taxon>
        <taxon>Nototheniidae</taxon>
        <taxon>Pagothenia</taxon>
    </lineage>
</organism>
<gene>
    <name evidence="2" type="ORF">OYC64_017650</name>
</gene>
<feature type="compositionally biased region" description="Pro residues" evidence="1">
    <location>
        <begin position="14"/>
        <end position="29"/>
    </location>
</feature>
<evidence type="ECO:0000313" key="3">
    <source>
        <dbReference type="Proteomes" id="UP001619887"/>
    </source>
</evidence>
<dbReference type="EMBL" id="JBIYXZ010002077">
    <property type="protein sequence ID" value="KAL3054756.1"/>
    <property type="molecule type" value="Genomic_DNA"/>
</dbReference>
<reference evidence="2 3" key="1">
    <citation type="journal article" date="2022" name="G3 (Bethesda)">
        <title>Evaluating Illumina-, Nanopore-, and PacBio-based genome assembly strategies with the bald notothen, Trematomus borchgrevinki.</title>
        <authorList>
            <person name="Rayamajhi N."/>
            <person name="Cheng C.C."/>
            <person name="Catchen J.M."/>
        </authorList>
    </citation>
    <scope>NUCLEOTIDE SEQUENCE [LARGE SCALE GENOMIC DNA]</scope>
    <source>
        <strain evidence="2">AGRC-2024</strain>
    </source>
</reference>
<sequence length="29" mass="3224">MEYKTIRKETASFNPPPSFTPSPSPSVKV</sequence>
<name>A0ABD2GKV7_PAGBO</name>
<dbReference type="Proteomes" id="UP001619887">
    <property type="component" value="Unassembled WGS sequence"/>
</dbReference>
<feature type="compositionally biased region" description="Basic and acidic residues" evidence="1">
    <location>
        <begin position="1"/>
        <end position="10"/>
    </location>
</feature>
<protein>
    <submittedName>
        <fullName evidence="2">Uncharacterized protein</fullName>
    </submittedName>
</protein>
<evidence type="ECO:0000313" key="2">
    <source>
        <dbReference type="EMBL" id="KAL3054756.1"/>
    </source>
</evidence>
<evidence type="ECO:0000256" key="1">
    <source>
        <dbReference type="SAM" id="MobiDB-lite"/>
    </source>
</evidence>
<feature type="region of interest" description="Disordered" evidence="1">
    <location>
        <begin position="1"/>
        <end position="29"/>
    </location>
</feature>